<proteinExistence type="predicted"/>
<organism evidence="2 3">
    <name type="scientific">Paxillus involutus ATCC 200175</name>
    <dbReference type="NCBI Taxonomy" id="664439"/>
    <lineage>
        <taxon>Eukaryota</taxon>
        <taxon>Fungi</taxon>
        <taxon>Dikarya</taxon>
        <taxon>Basidiomycota</taxon>
        <taxon>Agaricomycotina</taxon>
        <taxon>Agaricomycetes</taxon>
        <taxon>Agaricomycetidae</taxon>
        <taxon>Boletales</taxon>
        <taxon>Paxilineae</taxon>
        <taxon>Paxillaceae</taxon>
        <taxon>Paxillus</taxon>
    </lineage>
</organism>
<dbReference type="AlphaFoldDB" id="A0A0C9T3N9"/>
<evidence type="ECO:0000313" key="3">
    <source>
        <dbReference type="Proteomes" id="UP000053647"/>
    </source>
</evidence>
<dbReference type="Proteomes" id="UP000053647">
    <property type="component" value="Unassembled WGS sequence"/>
</dbReference>
<sequence length="266" mass="29835">MAPRKETSCKGHLPTMLSSPVKIVASLLEKLSTMDAVADATTTGMQTEIETLILKLQNTSLLGLVSPTTITSETRLQHTTILPISPVRKSTLVLGNDFQPQTSNEALFLALLHESEAANVTLKRHVIELQAANVLNQMYCNTLCGQLAKQEEKEQKGKGSGKLFYEKVVTHEEEQRKKVVAKKSKQVEHEQKGQEIAEWKKLEEARKTKNKARRAEYCAVLKQWKVVKLKAQDEKRKFSEPVIDAQDDGDEAHDSGEEVFLLNDEE</sequence>
<feature type="region of interest" description="Disordered" evidence="1">
    <location>
        <begin position="235"/>
        <end position="266"/>
    </location>
</feature>
<evidence type="ECO:0000313" key="2">
    <source>
        <dbReference type="EMBL" id="KIJ10205.1"/>
    </source>
</evidence>
<dbReference type="EMBL" id="KN819413">
    <property type="protein sequence ID" value="KIJ10205.1"/>
    <property type="molecule type" value="Genomic_DNA"/>
</dbReference>
<gene>
    <name evidence="2" type="ORF">PAXINDRAFT_157684</name>
</gene>
<evidence type="ECO:0000256" key="1">
    <source>
        <dbReference type="SAM" id="MobiDB-lite"/>
    </source>
</evidence>
<name>A0A0C9T3N9_PAXIN</name>
<reference evidence="2 3" key="1">
    <citation type="submission" date="2014-06" db="EMBL/GenBank/DDBJ databases">
        <authorList>
            <consortium name="DOE Joint Genome Institute"/>
            <person name="Kuo A."/>
            <person name="Kohler A."/>
            <person name="Nagy L.G."/>
            <person name="Floudas D."/>
            <person name="Copeland A."/>
            <person name="Barry K.W."/>
            <person name="Cichocki N."/>
            <person name="Veneault-Fourrey C."/>
            <person name="LaButti K."/>
            <person name="Lindquist E.A."/>
            <person name="Lipzen A."/>
            <person name="Lundell T."/>
            <person name="Morin E."/>
            <person name="Murat C."/>
            <person name="Sun H."/>
            <person name="Tunlid A."/>
            <person name="Henrissat B."/>
            <person name="Grigoriev I.V."/>
            <person name="Hibbett D.S."/>
            <person name="Martin F."/>
            <person name="Nordberg H.P."/>
            <person name="Cantor M.N."/>
            <person name="Hua S.X."/>
        </authorList>
    </citation>
    <scope>NUCLEOTIDE SEQUENCE [LARGE SCALE GENOMIC DNA]</scope>
    <source>
        <strain evidence="2 3">ATCC 200175</strain>
    </source>
</reference>
<reference evidence="3" key="2">
    <citation type="submission" date="2015-01" db="EMBL/GenBank/DDBJ databases">
        <title>Evolutionary Origins and Diversification of the Mycorrhizal Mutualists.</title>
        <authorList>
            <consortium name="DOE Joint Genome Institute"/>
            <consortium name="Mycorrhizal Genomics Consortium"/>
            <person name="Kohler A."/>
            <person name="Kuo A."/>
            <person name="Nagy L.G."/>
            <person name="Floudas D."/>
            <person name="Copeland A."/>
            <person name="Barry K.W."/>
            <person name="Cichocki N."/>
            <person name="Veneault-Fourrey C."/>
            <person name="LaButti K."/>
            <person name="Lindquist E.A."/>
            <person name="Lipzen A."/>
            <person name="Lundell T."/>
            <person name="Morin E."/>
            <person name="Murat C."/>
            <person name="Riley R."/>
            <person name="Ohm R."/>
            <person name="Sun H."/>
            <person name="Tunlid A."/>
            <person name="Henrissat B."/>
            <person name="Grigoriev I.V."/>
            <person name="Hibbett D.S."/>
            <person name="Martin F."/>
        </authorList>
    </citation>
    <scope>NUCLEOTIDE SEQUENCE [LARGE SCALE GENOMIC DNA]</scope>
    <source>
        <strain evidence="3">ATCC 200175</strain>
    </source>
</reference>
<accession>A0A0C9T3N9</accession>
<dbReference type="HOGENOM" id="CLU_061607_0_0_1"/>
<protein>
    <submittedName>
        <fullName evidence="2">Uncharacterized protein</fullName>
    </submittedName>
</protein>
<dbReference type="OrthoDB" id="3269232at2759"/>
<keyword evidence="3" id="KW-1185">Reference proteome</keyword>